<protein>
    <submittedName>
        <fullName evidence="2">Uncharacterized protein</fullName>
    </submittedName>
</protein>
<accession>A0A7C9LTE3</accession>
<dbReference type="RefSeq" id="WP_273250944.1">
    <property type="nucleotide sequence ID" value="NZ_VENJ01000024.1"/>
</dbReference>
<comment type="caution">
    <text evidence="2">The sequence shown here is derived from an EMBL/GenBank/DDBJ whole genome shotgun (WGS) entry which is preliminary data.</text>
</comment>
<evidence type="ECO:0000256" key="1">
    <source>
        <dbReference type="SAM" id="Phobius"/>
    </source>
</evidence>
<dbReference type="Proteomes" id="UP000483078">
    <property type="component" value="Unassembled WGS sequence"/>
</dbReference>
<reference evidence="2 3" key="1">
    <citation type="submission" date="2019-06" db="EMBL/GenBank/DDBJ databases">
        <title>Enrichment of Autotrophic Halophilic Microorganisms from Red Sea Brine Pool Using Microbial Electrosynthesis System.</title>
        <authorList>
            <person name="Alqahtani M.F."/>
            <person name="Bajracharya S."/>
            <person name="Katuri K.P."/>
            <person name="Ali M."/>
            <person name="Saikaly P.E."/>
        </authorList>
    </citation>
    <scope>NUCLEOTIDE SEQUENCE [LARGE SCALE GENOMIC DNA]</scope>
    <source>
        <strain evidence="2">MES6</strain>
    </source>
</reference>
<organism evidence="2 3">
    <name type="scientific">Sediminimonas qiaohouensis</name>
    <dbReference type="NCBI Taxonomy" id="552061"/>
    <lineage>
        <taxon>Bacteria</taxon>
        <taxon>Pseudomonadati</taxon>
        <taxon>Pseudomonadota</taxon>
        <taxon>Alphaproteobacteria</taxon>
        <taxon>Rhodobacterales</taxon>
        <taxon>Roseobacteraceae</taxon>
        <taxon>Sediminimonas</taxon>
    </lineage>
</organism>
<dbReference type="AlphaFoldDB" id="A0A7C9LTE3"/>
<proteinExistence type="predicted"/>
<evidence type="ECO:0000313" key="2">
    <source>
        <dbReference type="EMBL" id="MTJ05836.1"/>
    </source>
</evidence>
<sequence>MKFPTWTKPAVWGAICGALAMLIIGLSAGWLVTNGTAQRTAQENANKAVIAALTPVCVAEFRKMSEARRDQHIAALEDENSFQRDNYVADNGWATFPGQEEPNDDVAEACAEQLLAASSKD</sequence>
<gene>
    <name evidence="2" type="ORF">FH759_14255</name>
</gene>
<keyword evidence="1" id="KW-0472">Membrane</keyword>
<dbReference type="EMBL" id="VENJ01000024">
    <property type="protein sequence ID" value="MTJ05836.1"/>
    <property type="molecule type" value="Genomic_DNA"/>
</dbReference>
<name>A0A7C9LTE3_9RHOB</name>
<keyword evidence="1" id="KW-0812">Transmembrane</keyword>
<evidence type="ECO:0000313" key="3">
    <source>
        <dbReference type="Proteomes" id="UP000483078"/>
    </source>
</evidence>
<feature type="transmembrane region" description="Helical" evidence="1">
    <location>
        <begin position="12"/>
        <end position="32"/>
    </location>
</feature>
<keyword evidence="1" id="KW-1133">Transmembrane helix</keyword>